<feature type="chain" id="PRO_5045046241" evidence="3">
    <location>
        <begin position="23"/>
        <end position="631"/>
    </location>
</feature>
<comment type="caution">
    <text evidence="5">The sequence shown here is derived from an EMBL/GenBank/DDBJ whole genome shotgun (WGS) entry which is preliminary data.</text>
</comment>
<evidence type="ECO:0000313" key="6">
    <source>
        <dbReference type="Proteomes" id="UP000623419"/>
    </source>
</evidence>
<dbReference type="Gene3D" id="3.40.50.1820">
    <property type="entry name" value="alpha/beta hydrolase"/>
    <property type="match status" value="1"/>
</dbReference>
<reference evidence="6" key="1">
    <citation type="journal article" date="2019" name="Int. J. Syst. Evol. Microbiol.">
        <title>The Global Catalogue of Microorganisms (GCM) 10K type strain sequencing project: providing services to taxonomists for standard genome sequencing and annotation.</title>
        <authorList>
            <consortium name="The Broad Institute Genomics Platform"/>
            <consortium name="The Broad Institute Genome Sequencing Center for Infectious Disease"/>
            <person name="Wu L."/>
            <person name="Ma J."/>
        </authorList>
    </citation>
    <scope>NUCLEOTIDE SEQUENCE [LARGE SCALE GENOMIC DNA]</scope>
    <source>
        <strain evidence="6">CGMCC 1.15905</strain>
    </source>
</reference>
<dbReference type="PRINTS" id="PR00862">
    <property type="entry name" value="PROLIGOPTASE"/>
</dbReference>
<dbReference type="Pfam" id="PF00326">
    <property type="entry name" value="Peptidase_S9"/>
    <property type="match status" value="1"/>
</dbReference>
<feature type="signal peptide" evidence="3">
    <location>
        <begin position="1"/>
        <end position="22"/>
    </location>
</feature>
<feature type="domain" description="Peptidase S9 prolyl oligopeptidase catalytic" evidence="4">
    <location>
        <begin position="418"/>
        <end position="627"/>
    </location>
</feature>
<keyword evidence="2" id="KW-0720">Serine protease</keyword>
<dbReference type="InterPro" id="IPR001375">
    <property type="entry name" value="Peptidase_S9_cat"/>
</dbReference>
<dbReference type="PANTHER" id="PTHR42776:SF27">
    <property type="entry name" value="DIPEPTIDYL PEPTIDASE FAMILY MEMBER 6"/>
    <property type="match status" value="1"/>
</dbReference>
<dbReference type="RefSeq" id="WP_188664178.1">
    <property type="nucleotide sequence ID" value="NZ_BMKC01000003.1"/>
</dbReference>
<accession>A0ABQ1HML9</accession>
<evidence type="ECO:0000259" key="4">
    <source>
        <dbReference type="Pfam" id="PF00326"/>
    </source>
</evidence>
<proteinExistence type="predicted"/>
<dbReference type="SUPFAM" id="SSF82171">
    <property type="entry name" value="DPP6 N-terminal domain-like"/>
    <property type="match status" value="1"/>
</dbReference>
<protein>
    <submittedName>
        <fullName evidence="5">Peptidase S9</fullName>
    </submittedName>
</protein>
<dbReference type="SUPFAM" id="SSF53474">
    <property type="entry name" value="alpha/beta-Hydrolases"/>
    <property type="match status" value="1"/>
</dbReference>
<dbReference type="EMBL" id="BMKC01000003">
    <property type="protein sequence ID" value="GGA83468.1"/>
    <property type="molecule type" value="Genomic_DNA"/>
</dbReference>
<dbReference type="PANTHER" id="PTHR42776">
    <property type="entry name" value="SERINE PEPTIDASE S9 FAMILY MEMBER"/>
    <property type="match status" value="1"/>
</dbReference>
<name>A0ABQ1HML9_9GAMM</name>
<keyword evidence="3" id="KW-0732">Signal</keyword>
<sequence>MATPVRFALVGSLLLAALPGLAKDTPSAADAELEARITAMARMASATGPQYSPDGQWIAFHTNISGVSQVWLLPAEGGYPRAVSAGPDAANGVRWSPDGRLAYAVSPGGGYNARLLLTTTKGTDTIAMDDDGEANTFLGDFADDGRYHFRSNVRSPSITDPWIWDPKTGKATMAFEADGFGGIADLKGEHALEWKLVTRGDVNAYRRDLRTGERILLTAHEGTASAFGQFGADTNTVYLGHNLDRDNMVFGRVDIGADGTASAPVTLAERDGAELEDFLLSKDFSFALLVWNVAGRNEIERISLPDGKRSALPAAPAELVYSADIAPNGRHAVLSLAGSTTPADLWQLDLASGDYTRLTWSPHPGVDLATLVKPELRTYESFDGLELSGWLYLPRDFKAPGPVVLSFHGGPEGQEVPAFRSDYQALLASGIAVFAPNIRGSSGFGKAFMTLDNQAGRFDANKDIKATADWLVREGIGAKDRLGIMGGSYGGYATMVGVTEYPETFAAAVNLFGMVNFETFFAQSEPWMAAISTNEYGDPKTQAKLLRDLSPIHKLDRVTTPLLVMHGANDTNVPVVEAEQIVEVLGKRGVEVEYVLFPDEGHGWRKEANRVRSTLEMTHFLREHLTKNVEN</sequence>
<dbReference type="Pfam" id="PF07676">
    <property type="entry name" value="PD40"/>
    <property type="match status" value="1"/>
</dbReference>
<dbReference type="InterPro" id="IPR011042">
    <property type="entry name" value="6-blade_b-propeller_TolB-like"/>
</dbReference>
<evidence type="ECO:0000256" key="1">
    <source>
        <dbReference type="ARBA" id="ARBA00022801"/>
    </source>
</evidence>
<keyword evidence="2" id="KW-0645">Protease</keyword>
<dbReference type="InterPro" id="IPR002470">
    <property type="entry name" value="Peptidase_S9A"/>
</dbReference>
<dbReference type="Proteomes" id="UP000623419">
    <property type="component" value="Unassembled WGS sequence"/>
</dbReference>
<gene>
    <name evidence="5" type="primary">pop</name>
    <name evidence="5" type="ORF">GCM10011521_22290</name>
</gene>
<evidence type="ECO:0000256" key="3">
    <source>
        <dbReference type="SAM" id="SignalP"/>
    </source>
</evidence>
<dbReference type="InterPro" id="IPR029058">
    <property type="entry name" value="AB_hydrolase_fold"/>
</dbReference>
<keyword evidence="6" id="KW-1185">Reference proteome</keyword>
<organism evidence="5 6">
    <name type="scientific">Arenimonas soli</name>
    <dbReference type="NCBI Taxonomy" id="2269504"/>
    <lineage>
        <taxon>Bacteria</taxon>
        <taxon>Pseudomonadati</taxon>
        <taxon>Pseudomonadota</taxon>
        <taxon>Gammaproteobacteria</taxon>
        <taxon>Lysobacterales</taxon>
        <taxon>Lysobacteraceae</taxon>
        <taxon>Arenimonas</taxon>
    </lineage>
</organism>
<dbReference type="InterPro" id="IPR011659">
    <property type="entry name" value="WD40"/>
</dbReference>
<dbReference type="Gene3D" id="2.120.10.30">
    <property type="entry name" value="TolB, C-terminal domain"/>
    <property type="match status" value="1"/>
</dbReference>
<evidence type="ECO:0000256" key="2">
    <source>
        <dbReference type="ARBA" id="ARBA00022825"/>
    </source>
</evidence>
<keyword evidence="1" id="KW-0378">Hydrolase</keyword>
<evidence type="ECO:0000313" key="5">
    <source>
        <dbReference type="EMBL" id="GGA83468.1"/>
    </source>
</evidence>